<dbReference type="Gene3D" id="2.30.180.10">
    <property type="entry name" value="FAS1 domain"/>
    <property type="match status" value="2"/>
</dbReference>
<feature type="chain" id="PRO_5046842177" evidence="1">
    <location>
        <begin position="23"/>
        <end position="567"/>
    </location>
</feature>
<protein>
    <submittedName>
        <fullName evidence="3">Fasciclin domain-containing protein</fullName>
    </submittedName>
</protein>
<feature type="signal peptide" evidence="1">
    <location>
        <begin position="1"/>
        <end position="22"/>
    </location>
</feature>
<name>A0ABZ0W4G1_9BACT</name>
<keyword evidence="4" id="KW-1185">Reference proteome</keyword>
<sequence>MKKFAYLLIVMLAAASGLFLNSCQKTQLQEATSNDPNILQYLQNDSLSRFSKLVTLIDKAGYTTAFNTYGTYTFFAPTNEAIDKYMREKNIASLESFTKEQLQDILKFHLLGEKVYTYNFNDGKLSSITDYGQYLITSVTNVDGVSSYIVNRQGKVLQQNIELGNGIIHVIDNVLQPTELTLAKLLEQDPEYSIFTEALKATGLFNKLNTQAVANGDTLWYTVIAEKNQTYLDSGINNFEALKARYSKSGNPASPTDGLYLYTAYHILPDIKFLADIVTATSHETLAPLEVLTNKFINNKVLINDDSYTTINGLVHEPGVELDIATSDRSAINGVLHHAMGGIAIKERKPFAVYWDLCSTQPELTRLSAIYGKKTYLFDFGDGNTFKDLKWERSCLKYRVASGGYLKDYWQMGMGRSSSNTENTGTCSGNSWIEFTTPLLVKGKYKVWFCYYTQNSTVSAVQASFNGTPLTSALIEFHKKISSVQPKDEANLAALGWKWWAGTKPSGSTVGRMLGIVDVTSTGRHKIKFELLSGQNADCNFDMVHFIPIDWPSQTSPRFDPDGTIVY</sequence>
<dbReference type="Gene3D" id="2.60.120.260">
    <property type="entry name" value="Galactose-binding domain-like"/>
    <property type="match status" value="1"/>
</dbReference>
<evidence type="ECO:0000259" key="2">
    <source>
        <dbReference type="PROSITE" id="PS50213"/>
    </source>
</evidence>
<dbReference type="InterPro" id="IPR036378">
    <property type="entry name" value="FAS1_dom_sf"/>
</dbReference>
<accession>A0ABZ0W4G1</accession>
<dbReference type="EMBL" id="CP139960">
    <property type="protein sequence ID" value="WQD38091.1"/>
    <property type="molecule type" value="Genomic_DNA"/>
</dbReference>
<reference evidence="3 4" key="1">
    <citation type="submission" date="2023-12" db="EMBL/GenBank/DDBJ databases">
        <title>Genome sequencing and assembly of bacterial species from a model synthetic community.</title>
        <authorList>
            <person name="Hogle S.L."/>
        </authorList>
    </citation>
    <scope>NUCLEOTIDE SEQUENCE [LARGE SCALE GENOMIC DNA]</scope>
    <source>
        <strain evidence="3 4">HAMBI_3031</strain>
    </source>
</reference>
<dbReference type="RefSeq" id="WP_114790837.1">
    <property type="nucleotide sequence ID" value="NZ_CP139960.1"/>
</dbReference>
<organism evidence="3 4">
    <name type="scientific">Niabella yanshanensis</name>
    <dbReference type="NCBI Taxonomy" id="577386"/>
    <lineage>
        <taxon>Bacteria</taxon>
        <taxon>Pseudomonadati</taxon>
        <taxon>Bacteroidota</taxon>
        <taxon>Chitinophagia</taxon>
        <taxon>Chitinophagales</taxon>
        <taxon>Chitinophagaceae</taxon>
        <taxon>Niabella</taxon>
    </lineage>
</organism>
<feature type="domain" description="FAS1" evidence="2">
    <location>
        <begin position="179"/>
        <end position="322"/>
    </location>
</feature>
<evidence type="ECO:0000313" key="4">
    <source>
        <dbReference type="Proteomes" id="UP001325680"/>
    </source>
</evidence>
<dbReference type="Pfam" id="PF02469">
    <property type="entry name" value="Fasciclin"/>
    <property type="match status" value="1"/>
</dbReference>
<feature type="domain" description="FAS1" evidence="2">
    <location>
        <begin position="34"/>
        <end position="175"/>
    </location>
</feature>
<gene>
    <name evidence="3" type="ORF">U0035_20700</name>
</gene>
<dbReference type="PROSITE" id="PS50213">
    <property type="entry name" value="FAS1"/>
    <property type="match status" value="2"/>
</dbReference>
<keyword evidence="1" id="KW-0732">Signal</keyword>
<dbReference type="SUPFAM" id="SSF82153">
    <property type="entry name" value="FAS1 domain"/>
    <property type="match status" value="2"/>
</dbReference>
<dbReference type="PANTHER" id="PTHR10900">
    <property type="entry name" value="PERIOSTIN-RELATED"/>
    <property type="match status" value="1"/>
</dbReference>
<proteinExistence type="predicted"/>
<dbReference type="PANTHER" id="PTHR10900:SF77">
    <property type="entry name" value="FI19380P1"/>
    <property type="match status" value="1"/>
</dbReference>
<dbReference type="SMART" id="SM00554">
    <property type="entry name" value="FAS1"/>
    <property type="match status" value="1"/>
</dbReference>
<evidence type="ECO:0000313" key="3">
    <source>
        <dbReference type="EMBL" id="WQD38091.1"/>
    </source>
</evidence>
<evidence type="ECO:0000256" key="1">
    <source>
        <dbReference type="SAM" id="SignalP"/>
    </source>
</evidence>
<dbReference type="InterPro" id="IPR050904">
    <property type="entry name" value="Adhesion/Biosynth-related"/>
</dbReference>
<dbReference type="Proteomes" id="UP001325680">
    <property type="component" value="Chromosome"/>
</dbReference>
<dbReference type="InterPro" id="IPR000782">
    <property type="entry name" value="FAS1_domain"/>
</dbReference>